<keyword evidence="2 7" id="KW-0812">Transmembrane</keyword>
<evidence type="ECO:0000256" key="6">
    <source>
        <dbReference type="SAM" id="MobiDB-lite"/>
    </source>
</evidence>
<feature type="transmembrane region" description="Helical" evidence="7">
    <location>
        <begin position="121"/>
        <end position="139"/>
    </location>
</feature>
<dbReference type="EMBL" id="ML121531">
    <property type="protein sequence ID" value="RPB27316.1"/>
    <property type="molecule type" value="Genomic_DNA"/>
</dbReference>
<feature type="domain" description="Rhodopsin" evidence="8">
    <location>
        <begin position="27"/>
        <end position="278"/>
    </location>
</feature>
<dbReference type="InParanoid" id="A0A3N4LWP3"/>
<keyword evidence="3 7" id="KW-1133">Transmembrane helix</keyword>
<evidence type="ECO:0000259" key="8">
    <source>
        <dbReference type="Pfam" id="PF20684"/>
    </source>
</evidence>
<dbReference type="STRING" id="1051890.A0A3N4LWP3"/>
<feature type="transmembrane region" description="Helical" evidence="7">
    <location>
        <begin position="6"/>
        <end position="31"/>
    </location>
</feature>
<dbReference type="PANTHER" id="PTHR33048">
    <property type="entry name" value="PTH11-LIKE INTEGRAL MEMBRANE PROTEIN (AFU_ORTHOLOGUE AFUA_5G11245)"/>
    <property type="match status" value="1"/>
</dbReference>
<feature type="transmembrane region" description="Helical" evidence="7">
    <location>
        <begin position="86"/>
        <end position="109"/>
    </location>
</feature>
<dbReference type="OrthoDB" id="444631at2759"/>
<dbReference type="InterPro" id="IPR052337">
    <property type="entry name" value="SAT4-like"/>
</dbReference>
<sequence>MTPSPRSHAIIAINVLSSILATTVVFIRLFTRSKLLHSVGIDDWLILVGLGSAWVLALWNSVGTAWGLGRHVWDVPEENWVGVAKIIWGTTSLYFPILGFIKLSILFSLRRITPSAFGRHMIYYTMAFIILLTISVTFANTFQCNPSSKIYTPVPGRAWVEWGDSHEGTCINRPVLFYVSGGLNVLSDLVILAIPMPMLLGLGWPWRQKVALVGVFSLGGIACIASFARLGVLHELLYSPDLTVWLLRVIYKYSITSCLEISLGIICASMPSLKPFLVKYLPSLLGTEPHWNHVRGSDAWSFGSSVVQRGANNGNSALGNVDESAIGGPGRGGRLGTGRLSWYSEQVLKAEEEARRYQAMQDAEEAVRKKLKKSEEVAPKRISTWKSLTSSISRSATHLSRSATRKKERGSVATNSRPEKQYDPAVDHGALGLATITSNHTVPPLPSLPPLPTAMENNTTDSATVTTNTPHSLSNNTLYITAPPPTSRKYKSLPYKLSTSLTQYQSLPDSDSEYFQAHQSFAFDPSPISPLQRLGTWGKSKFQQLRGEMSYEYLPPPSGPQYTMSRRDDSDNAMLMLVPKGAGEGMGGSREGVVSRMDIDEEMHIENETRSLIKGAAEMGMGAGERGKGEGGEGGNSELANKEQPEMRMPVPESPLQVTMGFRLDGPGELSDFTYY</sequence>
<keyword evidence="4 7" id="KW-0472">Membrane</keyword>
<proteinExistence type="inferred from homology"/>
<evidence type="ECO:0000313" key="9">
    <source>
        <dbReference type="EMBL" id="RPB27316.1"/>
    </source>
</evidence>
<comment type="subcellular location">
    <subcellularLocation>
        <location evidence="1">Membrane</location>
        <topology evidence="1">Multi-pass membrane protein</topology>
    </subcellularLocation>
</comment>
<evidence type="ECO:0000256" key="3">
    <source>
        <dbReference type="ARBA" id="ARBA00022989"/>
    </source>
</evidence>
<accession>A0A3N4LWP3</accession>
<feature type="transmembrane region" description="Helical" evidence="7">
    <location>
        <begin position="175"/>
        <end position="198"/>
    </location>
</feature>
<gene>
    <name evidence="9" type="ORF">L211DRAFT_865541</name>
</gene>
<feature type="transmembrane region" description="Helical" evidence="7">
    <location>
        <begin position="43"/>
        <end position="66"/>
    </location>
</feature>
<organism evidence="9 10">
    <name type="scientific">Terfezia boudieri ATCC MYA-4762</name>
    <dbReference type="NCBI Taxonomy" id="1051890"/>
    <lineage>
        <taxon>Eukaryota</taxon>
        <taxon>Fungi</taxon>
        <taxon>Dikarya</taxon>
        <taxon>Ascomycota</taxon>
        <taxon>Pezizomycotina</taxon>
        <taxon>Pezizomycetes</taxon>
        <taxon>Pezizales</taxon>
        <taxon>Pezizaceae</taxon>
        <taxon>Terfezia</taxon>
    </lineage>
</organism>
<evidence type="ECO:0000256" key="7">
    <source>
        <dbReference type="SAM" id="Phobius"/>
    </source>
</evidence>
<feature type="region of interest" description="Disordered" evidence="6">
    <location>
        <begin position="387"/>
        <end position="425"/>
    </location>
</feature>
<dbReference type="Proteomes" id="UP000267821">
    <property type="component" value="Unassembled WGS sequence"/>
</dbReference>
<feature type="compositionally biased region" description="Low complexity" evidence="6">
    <location>
        <begin position="457"/>
        <end position="469"/>
    </location>
</feature>
<feature type="region of interest" description="Disordered" evidence="6">
    <location>
        <begin position="621"/>
        <end position="664"/>
    </location>
</feature>
<dbReference type="InterPro" id="IPR049326">
    <property type="entry name" value="Rhodopsin_dom_fungi"/>
</dbReference>
<name>A0A3N4LWP3_9PEZI</name>
<feature type="transmembrane region" description="Helical" evidence="7">
    <location>
        <begin position="210"/>
        <end position="230"/>
    </location>
</feature>
<evidence type="ECO:0000256" key="5">
    <source>
        <dbReference type="ARBA" id="ARBA00038359"/>
    </source>
</evidence>
<evidence type="ECO:0000256" key="1">
    <source>
        <dbReference type="ARBA" id="ARBA00004141"/>
    </source>
</evidence>
<comment type="similarity">
    <text evidence="5">Belongs to the SAT4 family.</text>
</comment>
<feature type="compositionally biased region" description="Pro residues" evidence="6">
    <location>
        <begin position="443"/>
        <end position="452"/>
    </location>
</feature>
<feature type="region of interest" description="Disordered" evidence="6">
    <location>
        <begin position="437"/>
        <end position="485"/>
    </location>
</feature>
<feature type="compositionally biased region" description="Polar residues" evidence="6">
    <location>
        <begin position="387"/>
        <end position="402"/>
    </location>
</feature>
<evidence type="ECO:0000313" key="10">
    <source>
        <dbReference type="Proteomes" id="UP000267821"/>
    </source>
</evidence>
<protein>
    <recommendedName>
        <fullName evidence="8">Rhodopsin domain-containing protein</fullName>
    </recommendedName>
</protein>
<dbReference type="AlphaFoldDB" id="A0A3N4LWP3"/>
<dbReference type="Pfam" id="PF20684">
    <property type="entry name" value="Fung_rhodopsin"/>
    <property type="match status" value="1"/>
</dbReference>
<dbReference type="GO" id="GO:0016020">
    <property type="term" value="C:membrane"/>
    <property type="evidence" value="ECO:0007669"/>
    <property type="project" value="UniProtKB-SubCell"/>
</dbReference>
<evidence type="ECO:0000256" key="2">
    <source>
        <dbReference type="ARBA" id="ARBA00022692"/>
    </source>
</evidence>
<reference evidence="9 10" key="1">
    <citation type="journal article" date="2018" name="Nat. Ecol. Evol.">
        <title>Pezizomycetes genomes reveal the molecular basis of ectomycorrhizal truffle lifestyle.</title>
        <authorList>
            <person name="Murat C."/>
            <person name="Payen T."/>
            <person name="Noel B."/>
            <person name="Kuo A."/>
            <person name="Morin E."/>
            <person name="Chen J."/>
            <person name="Kohler A."/>
            <person name="Krizsan K."/>
            <person name="Balestrini R."/>
            <person name="Da Silva C."/>
            <person name="Montanini B."/>
            <person name="Hainaut M."/>
            <person name="Levati E."/>
            <person name="Barry K.W."/>
            <person name="Belfiori B."/>
            <person name="Cichocki N."/>
            <person name="Clum A."/>
            <person name="Dockter R.B."/>
            <person name="Fauchery L."/>
            <person name="Guy J."/>
            <person name="Iotti M."/>
            <person name="Le Tacon F."/>
            <person name="Lindquist E.A."/>
            <person name="Lipzen A."/>
            <person name="Malagnac F."/>
            <person name="Mello A."/>
            <person name="Molinier V."/>
            <person name="Miyauchi S."/>
            <person name="Poulain J."/>
            <person name="Riccioni C."/>
            <person name="Rubini A."/>
            <person name="Sitrit Y."/>
            <person name="Splivallo R."/>
            <person name="Traeger S."/>
            <person name="Wang M."/>
            <person name="Zifcakova L."/>
            <person name="Wipf D."/>
            <person name="Zambonelli A."/>
            <person name="Paolocci F."/>
            <person name="Nowrousian M."/>
            <person name="Ottonello S."/>
            <person name="Baldrian P."/>
            <person name="Spatafora J.W."/>
            <person name="Henrissat B."/>
            <person name="Nagy L.G."/>
            <person name="Aury J.M."/>
            <person name="Wincker P."/>
            <person name="Grigoriev I.V."/>
            <person name="Bonfante P."/>
            <person name="Martin F.M."/>
        </authorList>
    </citation>
    <scope>NUCLEOTIDE SEQUENCE [LARGE SCALE GENOMIC DNA]</scope>
    <source>
        <strain evidence="9 10">ATCC MYA-4762</strain>
    </source>
</reference>
<dbReference type="PANTHER" id="PTHR33048:SF47">
    <property type="entry name" value="INTEGRAL MEMBRANE PROTEIN-RELATED"/>
    <property type="match status" value="1"/>
</dbReference>
<feature type="compositionally biased region" description="Polar residues" evidence="6">
    <location>
        <begin position="470"/>
        <end position="479"/>
    </location>
</feature>
<evidence type="ECO:0000256" key="4">
    <source>
        <dbReference type="ARBA" id="ARBA00023136"/>
    </source>
</evidence>
<keyword evidence="10" id="KW-1185">Reference proteome</keyword>